<dbReference type="AlphaFoldDB" id="A0A0W8CN87"/>
<dbReference type="PANTHER" id="PTHR40866">
    <property type="entry name" value="BED-TYPE DOMAIN-CONTAINING PROTEIN"/>
    <property type="match status" value="1"/>
</dbReference>
<dbReference type="PANTHER" id="PTHR40866:SF1">
    <property type="entry name" value="BED-TYPE DOMAIN-CONTAINING PROTEIN"/>
    <property type="match status" value="1"/>
</dbReference>
<proteinExistence type="predicted"/>
<protein>
    <submittedName>
        <fullName evidence="1">Uncharacterized protein</fullName>
    </submittedName>
</protein>
<accession>A0A0W8CN87</accession>
<organism evidence="1 2">
    <name type="scientific">Phytophthora nicotianae</name>
    <name type="common">Potato buckeye rot agent</name>
    <name type="synonym">Phytophthora parasitica</name>
    <dbReference type="NCBI Taxonomy" id="4792"/>
    <lineage>
        <taxon>Eukaryota</taxon>
        <taxon>Sar</taxon>
        <taxon>Stramenopiles</taxon>
        <taxon>Oomycota</taxon>
        <taxon>Peronosporomycetes</taxon>
        <taxon>Peronosporales</taxon>
        <taxon>Peronosporaceae</taxon>
        <taxon>Phytophthora</taxon>
    </lineage>
</organism>
<sequence>MYELSTPTLPLRLPAAASPAARQLAFVDLKSQTIFSWIDWVVSCNRPLSFLENHTVAKYAAVPFLSTETLEKCMILLTMTLEDIIAEVLPKRFGIIWDGWTFRSEHYIAVFAVFAHDDKMEKILLAMAPYLSTHDIGILQALPVYLVADNCATNGCIASLMKVPFVGYASHRLNLVVVEYMGSYEPILDKVKPLVHKLHGLNESASLR</sequence>
<reference evidence="1 2" key="1">
    <citation type="submission" date="2015-11" db="EMBL/GenBank/DDBJ databases">
        <title>Genomes and virulence difference between two physiological races of Phytophthora nicotianae.</title>
        <authorList>
            <person name="Liu H."/>
            <person name="Ma X."/>
            <person name="Yu H."/>
            <person name="Fang D."/>
            <person name="Li Y."/>
            <person name="Wang X."/>
            <person name="Wang W."/>
            <person name="Dong Y."/>
            <person name="Xiao B."/>
        </authorList>
    </citation>
    <scope>NUCLEOTIDE SEQUENCE [LARGE SCALE GENOMIC DNA]</scope>
    <source>
        <strain evidence="2">race 0</strain>
    </source>
</reference>
<dbReference type="InterPro" id="IPR012337">
    <property type="entry name" value="RNaseH-like_sf"/>
</dbReference>
<dbReference type="SUPFAM" id="SSF53098">
    <property type="entry name" value="Ribonuclease H-like"/>
    <property type="match status" value="1"/>
</dbReference>
<name>A0A0W8CN87_PHYNI</name>
<dbReference type="EMBL" id="LNFO01002493">
    <property type="protein sequence ID" value="KUF85535.1"/>
    <property type="molecule type" value="Genomic_DNA"/>
</dbReference>
<dbReference type="OrthoDB" id="89579at2759"/>
<comment type="caution">
    <text evidence="1">The sequence shown here is derived from an EMBL/GenBank/DDBJ whole genome shotgun (WGS) entry which is preliminary data.</text>
</comment>
<evidence type="ECO:0000313" key="1">
    <source>
        <dbReference type="EMBL" id="KUF85535.1"/>
    </source>
</evidence>
<evidence type="ECO:0000313" key="2">
    <source>
        <dbReference type="Proteomes" id="UP000052943"/>
    </source>
</evidence>
<gene>
    <name evidence="1" type="ORF">AM587_10010234</name>
</gene>
<dbReference type="Proteomes" id="UP000052943">
    <property type="component" value="Unassembled WGS sequence"/>
</dbReference>